<evidence type="ECO:0000313" key="1">
    <source>
        <dbReference type="EMBL" id="QOD00438.1"/>
    </source>
</evidence>
<dbReference type="RefSeq" id="WP_191087634.1">
    <property type="nucleotide sequence ID" value="NZ_CP061723.1"/>
</dbReference>
<organism evidence="1 2">
    <name type="scientific">Pseudomonas putida</name>
    <name type="common">Arthrobacter siderocapsulatus</name>
    <dbReference type="NCBI Taxonomy" id="303"/>
    <lineage>
        <taxon>Bacteria</taxon>
        <taxon>Pseudomonadati</taxon>
        <taxon>Pseudomonadota</taxon>
        <taxon>Gammaproteobacteria</taxon>
        <taxon>Pseudomonadales</taxon>
        <taxon>Pseudomonadaceae</taxon>
        <taxon>Pseudomonas</taxon>
    </lineage>
</organism>
<evidence type="ECO:0000313" key="2">
    <source>
        <dbReference type="Proteomes" id="UP000516786"/>
    </source>
</evidence>
<gene>
    <name evidence="1" type="ORF">ID616_12440</name>
</gene>
<reference evidence="1 2" key="1">
    <citation type="submission" date="2020-09" db="EMBL/GenBank/DDBJ databases">
        <title>Co-existence of a novel multidrug-resistance efflux pump with carbapenem resistance gene blaVIM-2 in one megaplasmid in Pseudomonas putida.</title>
        <authorList>
            <person name="Peng K."/>
            <person name="Li R."/>
        </authorList>
    </citation>
    <scope>NUCLEOTIDE SEQUENCE [LARGE SCALE GENOMIC DNA]</scope>
    <source>
        <strain evidence="1 2">ZXPA-20</strain>
    </source>
</reference>
<accession>A0ABD7BJK3</accession>
<dbReference type="AlphaFoldDB" id="A0ABD7BJK3"/>
<sequence>MAEVDDRLFQAMCDLWSIRSSQNGVFAEPEFKRLEQVCADLYEGGDRNLGRTFALNHALRSLGAPCLQAQGGQGNIGDVVVSAKAIDKAFRQTHAGYTHICPLDYAEDLPSLEFGPIKLERFSKADLEALFDLPRLARHYPERSLEAARLSQFHWLVVKENRPVAESAGRRALPDFFGFMDRDNGAIDPHEGRFPQAVETALFFLLLAPWERWSTMNEIDWRGFRVPWIYTRNDDLFVPPAPPPDADSLAWQPHIYTNEYGECVETERPIEFPLTASAEREMSQFCQERWNRFQTALRSDLLKPPIMHFLVRAFLSDGIDEFMAHMTTIEAALGLHADHDRRARNLHHPGWWATRRVGARVASILDDASAAGLYTELFDLRSAFIHGRESMEKISTFKRVEARRLAAAIAAAVVHYASQATQPRDSFLRELLDNGVELITQNQPS</sequence>
<dbReference type="Proteomes" id="UP000516786">
    <property type="component" value="Chromosome"/>
</dbReference>
<proteinExistence type="predicted"/>
<name>A0ABD7BJK3_PSEPU</name>
<dbReference type="EMBL" id="CP061723">
    <property type="protein sequence ID" value="QOD00438.1"/>
    <property type="molecule type" value="Genomic_DNA"/>
</dbReference>
<protein>
    <recommendedName>
        <fullName evidence="3">Apea-like HEPN domain-containing protein</fullName>
    </recommendedName>
</protein>
<evidence type="ECO:0008006" key="3">
    <source>
        <dbReference type="Google" id="ProtNLM"/>
    </source>
</evidence>